<dbReference type="EMBL" id="JACHCA010000022">
    <property type="protein sequence ID" value="MBB6131356.1"/>
    <property type="molecule type" value="Genomic_DNA"/>
</dbReference>
<protein>
    <submittedName>
        <fullName evidence="1">Uncharacterized protein</fullName>
    </submittedName>
</protein>
<comment type="caution">
    <text evidence="1">The sequence shown here is derived from an EMBL/GenBank/DDBJ whole genome shotgun (WGS) entry which is preliminary data.</text>
</comment>
<gene>
    <name evidence="1" type="ORF">HDF22_005507</name>
</gene>
<accession>A0A841JP21</accession>
<name>A0A841JP21_9SPHI</name>
<organism evidence="1 2">
    <name type="scientific">Mucilaginibacter lappiensis</name>
    <dbReference type="NCBI Taxonomy" id="354630"/>
    <lineage>
        <taxon>Bacteria</taxon>
        <taxon>Pseudomonadati</taxon>
        <taxon>Bacteroidota</taxon>
        <taxon>Sphingobacteriia</taxon>
        <taxon>Sphingobacteriales</taxon>
        <taxon>Sphingobacteriaceae</taxon>
        <taxon>Mucilaginibacter</taxon>
    </lineage>
</organism>
<dbReference type="AlphaFoldDB" id="A0A841JP21"/>
<reference evidence="1 2" key="1">
    <citation type="submission" date="2020-08" db="EMBL/GenBank/DDBJ databases">
        <title>Genomic Encyclopedia of Type Strains, Phase IV (KMG-V): Genome sequencing to study the core and pangenomes of soil and plant-associated prokaryotes.</title>
        <authorList>
            <person name="Whitman W."/>
        </authorList>
    </citation>
    <scope>NUCLEOTIDE SEQUENCE [LARGE SCALE GENOMIC DNA]</scope>
    <source>
        <strain evidence="1 2">MP601</strain>
    </source>
</reference>
<dbReference type="Proteomes" id="UP000548326">
    <property type="component" value="Unassembled WGS sequence"/>
</dbReference>
<evidence type="ECO:0000313" key="2">
    <source>
        <dbReference type="Proteomes" id="UP000548326"/>
    </source>
</evidence>
<sequence length="73" mass="8580">MRNSSLINRRNKLIYAKYAELWGQGLREELIWPELVLAFHLERDTIYRIVLKQSKIIEAVSPELPLEDKDAAN</sequence>
<evidence type="ECO:0000313" key="1">
    <source>
        <dbReference type="EMBL" id="MBB6131356.1"/>
    </source>
</evidence>
<dbReference type="RefSeq" id="WP_183589878.1">
    <property type="nucleotide sequence ID" value="NZ_JACHCA010000022.1"/>
</dbReference>
<proteinExistence type="predicted"/>